<feature type="transmembrane region" description="Helical" evidence="5">
    <location>
        <begin position="66"/>
        <end position="89"/>
    </location>
</feature>
<keyword evidence="2 5" id="KW-0812">Transmembrane</keyword>
<dbReference type="InterPro" id="IPR003807">
    <property type="entry name" value="DUF202"/>
</dbReference>
<dbReference type="Proteomes" id="UP000182237">
    <property type="component" value="Chromosome I"/>
</dbReference>
<feature type="domain" description="DUF202" evidence="6">
    <location>
        <begin position="5"/>
        <end position="59"/>
    </location>
</feature>
<protein>
    <recommendedName>
        <fullName evidence="6">DUF202 domain-containing protein</fullName>
    </recommendedName>
</protein>
<dbReference type="AlphaFoldDB" id="A0A1H1UPT1"/>
<dbReference type="STRING" id="1203190.GCA_000312345_00647"/>
<evidence type="ECO:0000259" key="6">
    <source>
        <dbReference type="Pfam" id="PF02656"/>
    </source>
</evidence>
<dbReference type="RefSeq" id="WP_019193504.1">
    <property type="nucleotide sequence ID" value="NZ_LT629765.1"/>
</dbReference>
<dbReference type="EMBL" id="LT629765">
    <property type="protein sequence ID" value="SDS74505.1"/>
    <property type="molecule type" value="Genomic_DNA"/>
</dbReference>
<reference evidence="7 8" key="1">
    <citation type="submission" date="2016-10" db="EMBL/GenBank/DDBJ databases">
        <authorList>
            <person name="de Groot N.N."/>
        </authorList>
    </citation>
    <scope>NUCLEOTIDE SEQUENCE [LARGE SCALE GENOMIC DNA]</scope>
    <source>
        <strain evidence="7 8">DSM 45434</strain>
    </source>
</reference>
<organism evidence="7 8">
    <name type="scientific">Corynebacterium timonense</name>
    <dbReference type="NCBI Taxonomy" id="441500"/>
    <lineage>
        <taxon>Bacteria</taxon>
        <taxon>Bacillati</taxon>
        <taxon>Actinomycetota</taxon>
        <taxon>Actinomycetes</taxon>
        <taxon>Mycobacteriales</taxon>
        <taxon>Corynebacteriaceae</taxon>
        <taxon>Corynebacterium</taxon>
    </lineage>
</organism>
<accession>A0A1H1UPT1</accession>
<proteinExistence type="predicted"/>
<feature type="transmembrane region" description="Helical" evidence="5">
    <location>
        <begin position="36"/>
        <end position="54"/>
    </location>
</feature>
<dbReference type="OrthoDB" id="3701077at2"/>
<evidence type="ECO:0000256" key="3">
    <source>
        <dbReference type="ARBA" id="ARBA00022989"/>
    </source>
</evidence>
<evidence type="ECO:0000256" key="1">
    <source>
        <dbReference type="ARBA" id="ARBA00004127"/>
    </source>
</evidence>
<keyword evidence="4 5" id="KW-0472">Membrane</keyword>
<dbReference type="GO" id="GO:0012505">
    <property type="term" value="C:endomembrane system"/>
    <property type="evidence" value="ECO:0007669"/>
    <property type="project" value="UniProtKB-SubCell"/>
</dbReference>
<comment type="subcellular location">
    <subcellularLocation>
        <location evidence="1">Endomembrane system</location>
        <topology evidence="1">Multi-pass membrane protein</topology>
    </subcellularLocation>
</comment>
<gene>
    <name evidence="7" type="ORF">SAMN04488539_2299</name>
</gene>
<feature type="transmembrane region" description="Helical" evidence="5">
    <location>
        <begin position="12"/>
        <end position="30"/>
    </location>
</feature>
<evidence type="ECO:0000256" key="4">
    <source>
        <dbReference type="ARBA" id="ARBA00023136"/>
    </source>
</evidence>
<evidence type="ECO:0000313" key="8">
    <source>
        <dbReference type="Proteomes" id="UP000182237"/>
    </source>
</evidence>
<sequence length="91" mass="9768">MRETQPERTTLSWTRTALATMVVSMVLLRWSEAYPALVTPAILVIVAFGAGLMVSNGTRYSVQPRAGAVALTTLMMLLFGAVGLVLVLISD</sequence>
<dbReference type="Pfam" id="PF02656">
    <property type="entry name" value="DUF202"/>
    <property type="match status" value="1"/>
</dbReference>
<keyword evidence="3 5" id="KW-1133">Transmembrane helix</keyword>
<evidence type="ECO:0000313" key="7">
    <source>
        <dbReference type="EMBL" id="SDS74505.1"/>
    </source>
</evidence>
<evidence type="ECO:0000256" key="2">
    <source>
        <dbReference type="ARBA" id="ARBA00022692"/>
    </source>
</evidence>
<name>A0A1H1UPT1_9CORY</name>
<keyword evidence="8" id="KW-1185">Reference proteome</keyword>
<evidence type="ECO:0000256" key="5">
    <source>
        <dbReference type="SAM" id="Phobius"/>
    </source>
</evidence>